<dbReference type="EMBL" id="QLLI01000005">
    <property type="protein sequence ID" value="RAI97372.1"/>
    <property type="molecule type" value="Genomic_DNA"/>
</dbReference>
<keyword evidence="2" id="KW-1185">Reference proteome</keyword>
<organism evidence="1 2">
    <name type="scientific">Paenibacillus pabuli</name>
    <dbReference type="NCBI Taxonomy" id="1472"/>
    <lineage>
        <taxon>Bacteria</taxon>
        <taxon>Bacillati</taxon>
        <taxon>Bacillota</taxon>
        <taxon>Bacilli</taxon>
        <taxon>Bacillales</taxon>
        <taxon>Paenibacillaceae</taxon>
        <taxon>Paenibacillus</taxon>
    </lineage>
</organism>
<comment type="caution">
    <text evidence="1">The sequence shown here is derived from an EMBL/GenBank/DDBJ whole genome shotgun (WGS) entry which is preliminary data.</text>
</comment>
<proteinExistence type="predicted"/>
<sequence>MPWPMVHFAIASELLSDPTPEFIVGSLAPDSIHVRTNERAEKAKTHLMPETGRFATDEELGAFFNSNKERSHSDPKFMQYLCGYIAHVYTDRVWTFEIYPAYEVHPNGRSIYTQDVTKLEFMILRKGSDGHDLLDKLEAGKAFDLGGLLEQEVYQYRKEKVDFLKNLENEPSGELNIISMEAIEEFIQTTAQRLRQLFAKWEVFEDLCCIARASSDIYEGIQETNP</sequence>
<protein>
    <recommendedName>
        <fullName evidence="3">Zinc dependent phospholipase C</fullName>
    </recommendedName>
</protein>
<name>A0ABX9BLK9_9BACL</name>
<evidence type="ECO:0000313" key="1">
    <source>
        <dbReference type="EMBL" id="RAI97372.1"/>
    </source>
</evidence>
<reference evidence="1 2" key="1">
    <citation type="submission" date="2018-06" db="EMBL/GenBank/DDBJ databases">
        <title>Freshwater and sediment microbial communities from various areas in North America, analyzing microbe dynamics in response to fracking.</title>
        <authorList>
            <person name="Lamendella R."/>
        </authorList>
    </citation>
    <scope>NUCLEOTIDE SEQUENCE [LARGE SCALE GENOMIC DNA]</scope>
    <source>
        <strain evidence="1 2">NG-13</strain>
    </source>
</reference>
<accession>A0ABX9BLK9</accession>
<evidence type="ECO:0000313" key="2">
    <source>
        <dbReference type="Proteomes" id="UP000248827"/>
    </source>
</evidence>
<evidence type="ECO:0008006" key="3">
    <source>
        <dbReference type="Google" id="ProtNLM"/>
    </source>
</evidence>
<dbReference type="Proteomes" id="UP000248827">
    <property type="component" value="Unassembled WGS sequence"/>
</dbReference>
<gene>
    <name evidence="1" type="ORF">DET54_105336</name>
</gene>